<accession>A0A5J6MGF8</accession>
<dbReference type="InterPro" id="IPR017871">
    <property type="entry name" value="ABC_transporter-like_CS"/>
</dbReference>
<dbReference type="KEGG" id="htq:FRZ44_18790"/>
<comment type="similarity">
    <text evidence="1">Belongs to the ABC transporter superfamily.</text>
</comment>
<dbReference type="PANTHER" id="PTHR43820">
    <property type="entry name" value="HIGH-AFFINITY BRANCHED-CHAIN AMINO ACID TRANSPORT ATP-BINDING PROTEIN LIVF"/>
    <property type="match status" value="1"/>
</dbReference>
<dbReference type="PROSITE" id="PS50893">
    <property type="entry name" value="ABC_TRANSPORTER_2"/>
    <property type="match status" value="1"/>
</dbReference>
<organism evidence="7 8">
    <name type="scientific">Hypericibacter terrae</name>
    <dbReference type="NCBI Taxonomy" id="2602015"/>
    <lineage>
        <taxon>Bacteria</taxon>
        <taxon>Pseudomonadati</taxon>
        <taxon>Pseudomonadota</taxon>
        <taxon>Alphaproteobacteria</taxon>
        <taxon>Rhodospirillales</taxon>
        <taxon>Dongiaceae</taxon>
        <taxon>Hypericibacter</taxon>
    </lineage>
</organism>
<evidence type="ECO:0000256" key="5">
    <source>
        <dbReference type="ARBA" id="ARBA00022970"/>
    </source>
</evidence>
<dbReference type="EMBL" id="CP042906">
    <property type="protein sequence ID" value="QEX16584.1"/>
    <property type="molecule type" value="Genomic_DNA"/>
</dbReference>
<name>A0A5J6MGF8_9PROT</name>
<dbReference type="CDD" id="cd03224">
    <property type="entry name" value="ABC_TM1139_LivF_branched"/>
    <property type="match status" value="1"/>
</dbReference>
<dbReference type="InterPro" id="IPR052156">
    <property type="entry name" value="BCAA_Transport_ATP-bd_LivF"/>
</dbReference>
<dbReference type="PANTHER" id="PTHR43820:SF4">
    <property type="entry name" value="HIGH-AFFINITY BRANCHED-CHAIN AMINO ACID TRANSPORT ATP-BINDING PROTEIN LIVF"/>
    <property type="match status" value="1"/>
</dbReference>
<dbReference type="Proteomes" id="UP000326202">
    <property type="component" value="Chromosome"/>
</dbReference>
<dbReference type="SUPFAM" id="SSF52540">
    <property type="entry name" value="P-loop containing nucleoside triphosphate hydrolases"/>
    <property type="match status" value="1"/>
</dbReference>
<keyword evidence="3" id="KW-0547">Nucleotide-binding</keyword>
<dbReference type="GO" id="GO:0015658">
    <property type="term" value="F:branched-chain amino acid transmembrane transporter activity"/>
    <property type="evidence" value="ECO:0007669"/>
    <property type="project" value="TreeGrafter"/>
</dbReference>
<dbReference type="InterPro" id="IPR003439">
    <property type="entry name" value="ABC_transporter-like_ATP-bd"/>
</dbReference>
<dbReference type="InterPro" id="IPR003593">
    <property type="entry name" value="AAA+_ATPase"/>
</dbReference>
<keyword evidence="5" id="KW-0029">Amino-acid transport</keyword>
<evidence type="ECO:0000259" key="6">
    <source>
        <dbReference type="PROSITE" id="PS50893"/>
    </source>
</evidence>
<dbReference type="PROSITE" id="PS00211">
    <property type="entry name" value="ABC_TRANSPORTER_1"/>
    <property type="match status" value="1"/>
</dbReference>
<dbReference type="Pfam" id="PF00005">
    <property type="entry name" value="ABC_tran"/>
    <property type="match status" value="1"/>
</dbReference>
<dbReference type="SMART" id="SM00382">
    <property type="entry name" value="AAA"/>
    <property type="match status" value="1"/>
</dbReference>
<dbReference type="AlphaFoldDB" id="A0A5J6MGF8"/>
<dbReference type="Gene3D" id="3.40.50.300">
    <property type="entry name" value="P-loop containing nucleotide triphosphate hydrolases"/>
    <property type="match status" value="1"/>
</dbReference>
<sequence length="247" mass="26404">MSAVAENLPAQSPLLEARDLVAGYGAIEVLHGVSLSVLPGSITVLLGSNGAGKTSLMRTLAGLMAPWRGSIRFDGESLDRLAAHERVGRGIALVPEGRMIFPHLTVEETLRVGAYGAWARPHFAESLARAYALFPRLAERRRQSAGALSGGEQQMLAIARALMARPRLILLDEPTLGLAPKMARFVFDLARELRSAGLTLLLAEQDVRMSLAIADQGYVLENGRIVMAGAAGDLAADPRIRTSYLGL</sequence>
<evidence type="ECO:0000256" key="2">
    <source>
        <dbReference type="ARBA" id="ARBA00022448"/>
    </source>
</evidence>
<evidence type="ECO:0000256" key="3">
    <source>
        <dbReference type="ARBA" id="ARBA00022741"/>
    </source>
</evidence>
<reference evidence="7 8" key="1">
    <citation type="submission" date="2019-08" db="EMBL/GenBank/DDBJ databases">
        <title>Hyperibacter terrae gen. nov., sp. nov. and Hyperibacter viscosus sp. nov., two new members in the family Rhodospirillaceae isolated from the rhizosphere of Hypericum perforatum.</title>
        <authorList>
            <person name="Noviana Z."/>
        </authorList>
    </citation>
    <scope>NUCLEOTIDE SEQUENCE [LARGE SCALE GENOMIC DNA]</scope>
    <source>
        <strain evidence="7 8">R5913</strain>
    </source>
</reference>
<dbReference type="GO" id="GO:0016887">
    <property type="term" value="F:ATP hydrolysis activity"/>
    <property type="evidence" value="ECO:0007669"/>
    <property type="project" value="InterPro"/>
</dbReference>
<dbReference type="InterPro" id="IPR027417">
    <property type="entry name" value="P-loop_NTPase"/>
</dbReference>
<keyword evidence="8" id="KW-1185">Reference proteome</keyword>
<proteinExistence type="inferred from homology"/>
<dbReference type="RefSeq" id="WP_151176924.1">
    <property type="nucleotide sequence ID" value="NZ_CP042906.1"/>
</dbReference>
<feature type="domain" description="ABC transporter" evidence="6">
    <location>
        <begin position="15"/>
        <end position="247"/>
    </location>
</feature>
<dbReference type="GO" id="GO:0015807">
    <property type="term" value="P:L-amino acid transport"/>
    <property type="evidence" value="ECO:0007669"/>
    <property type="project" value="TreeGrafter"/>
</dbReference>
<dbReference type="OrthoDB" id="9775250at2"/>
<gene>
    <name evidence="7" type="ORF">FRZ44_18790</name>
</gene>
<protein>
    <submittedName>
        <fullName evidence="7">ABC transporter ATP-binding protein</fullName>
    </submittedName>
</protein>
<evidence type="ECO:0000256" key="1">
    <source>
        <dbReference type="ARBA" id="ARBA00005417"/>
    </source>
</evidence>
<keyword evidence="2" id="KW-0813">Transport</keyword>
<keyword evidence="4 7" id="KW-0067">ATP-binding</keyword>
<evidence type="ECO:0000256" key="4">
    <source>
        <dbReference type="ARBA" id="ARBA00022840"/>
    </source>
</evidence>
<dbReference type="GO" id="GO:0005524">
    <property type="term" value="F:ATP binding"/>
    <property type="evidence" value="ECO:0007669"/>
    <property type="project" value="UniProtKB-KW"/>
</dbReference>
<evidence type="ECO:0000313" key="8">
    <source>
        <dbReference type="Proteomes" id="UP000326202"/>
    </source>
</evidence>
<evidence type="ECO:0000313" key="7">
    <source>
        <dbReference type="EMBL" id="QEX16584.1"/>
    </source>
</evidence>